<feature type="region of interest" description="Disordered" evidence="1">
    <location>
        <begin position="1"/>
        <end position="24"/>
    </location>
</feature>
<comment type="caution">
    <text evidence="2">The sequence shown here is derived from an EMBL/GenBank/DDBJ whole genome shotgun (WGS) entry which is preliminary data.</text>
</comment>
<dbReference type="Proteomes" id="UP001385809">
    <property type="component" value="Unassembled WGS sequence"/>
</dbReference>
<protein>
    <submittedName>
        <fullName evidence="2">Uncharacterized protein</fullName>
    </submittedName>
</protein>
<dbReference type="EMBL" id="JBBEGN010000030">
    <property type="protein sequence ID" value="MEJ2871877.1"/>
    <property type="molecule type" value="Genomic_DNA"/>
</dbReference>
<name>A0ABU8MX18_9PSEU</name>
<gene>
    <name evidence="2" type="ORF">WCD74_29245</name>
</gene>
<sequence length="108" mass="11339">MSAHRSPTGLVADRRPTAGPVPSPRVVESLPTAVEAGLACLRNLALVEAVIEVANVEDRLRVALNVSRPDPRGGVAARIACAHLAAGNLTEAYFALLQAHEHMLGTSR</sequence>
<organism evidence="2 3">
    <name type="scientific">Actinomycetospora aurantiaca</name>
    <dbReference type="NCBI Taxonomy" id="3129233"/>
    <lineage>
        <taxon>Bacteria</taxon>
        <taxon>Bacillati</taxon>
        <taxon>Actinomycetota</taxon>
        <taxon>Actinomycetes</taxon>
        <taxon>Pseudonocardiales</taxon>
        <taxon>Pseudonocardiaceae</taxon>
        <taxon>Actinomycetospora</taxon>
    </lineage>
</organism>
<dbReference type="RefSeq" id="WP_337698458.1">
    <property type="nucleotide sequence ID" value="NZ_JBBEGN010000030.1"/>
</dbReference>
<keyword evidence="3" id="KW-1185">Reference proteome</keyword>
<evidence type="ECO:0000313" key="3">
    <source>
        <dbReference type="Proteomes" id="UP001385809"/>
    </source>
</evidence>
<reference evidence="2 3" key="1">
    <citation type="submission" date="2024-03" db="EMBL/GenBank/DDBJ databases">
        <title>Actinomycetospora sp. OC33-EN08, a novel actinomycete isolated from wild orchid (Aerides multiflora).</title>
        <authorList>
            <person name="Suriyachadkun C."/>
        </authorList>
    </citation>
    <scope>NUCLEOTIDE SEQUENCE [LARGE SCALE GENOMIC DNA]</scope>
    <source>
        <strain evidence="2 3">OC33-EN08</strain>
    </source>
</reference>
<accession>A0ABU8MX18</accession>
<evidence type="ECO:0000313" key="2">
    <source>
        <dbReference type="EMBL" id="MEJ2871877.1"/>
    </source>
</evidence>
<proteinExistence type="predicted"/>
<evidence type="ECO:0000256" key="1">
    <source>
        <dbReference type="SAM" id="MobiDB-lite"/>
    </source>
</evidence>